<proteinExistence type="predicted"/>
<dbReference type="RefSeq" id="WP_082172396.1">
    <property type="nucleotide sequence ID" value="NZ_JAYGHT010000004.1"/>
</dbReference>
<dbReference type="InterPro" id="IPR004143">
    <property type="entry name" value="BPL_LPL_catalytic"/>
</dbReference>
<dbReference type="NCBIfam" id="TIGR00121">
    <property type="entry name" value="birA_ligase"/>
    <property type="match status" value="1"/>
</dbReference>
<keyword evidence="4" id="KW-1185">Reference proteome</keyword>
<evidence type="ECO:0000256" key="1">
    <source>
        <dbReference type="ARBA" id="ARBA00022598"/>
    </source>
</evidence>
<dbReference type="PANTHER" id="PTHR12835">
    <property type="entry name" value="BIOTIN PROTEIN LIGASE"/>
    <property type="match status" value="1"/>
</dbReference>
<evidence type="ECO:0000259" key="2">
    <source>
        <dbReference type="PROSITE" id="PS51733"/>
    </source>
</evidence>
<dbReference type="Proteomes" id="UP001301728">
    <property type="component" value="Unassembled WGS sequence"/>
</dbReference>
<dbReference type="GO" id="GO:0004077">
    <property type="term" value="F:biotin--[biotin carboxyl-carrier protein] ligase activity"/>
    <property type="evidence" value="ECO:0007669"/>
    <property type="project" value="UniProtKB-EC"/>
</dbReference>
<organism evidence="3 4">
    <name type="scientific">Limnoraphis robusta CCNP1315</name>
    <dbReference type="NCBI Taxonomy" id="3110306"/>
    <lineage>
        <taxon>Bacteria</taxon>
        <taxon>Bacillati</taxon>
        <taxon>Cyanobacteriota</taxon>
        <taxon>Cyanophyceae</taxon>
        <taxon>Oscillatoriophycideae</taxon>
        <taxon>Oscillatoriales</taxon>
        <taxon>Sirenicapillariaceae</taxon>
        <taxon>Limnoraphis</taxon>
    </lineage>
</organism>
<dbReference type="InterPro" id="IPR045864">
    <property type="entry name" value="aa-tRNA-synth_II/BPL/LPL"/>
</dbReference>
<reference evidence="3 4" key="1">
    <citation type="submission" date="2023-12" db="EMBL/GenBank/DDBJ databases">
        <title>Baltic Sea Cyanobacteria.</title>
        <authorList>
            <person name="Delbaje E."/>
            <person name="Fewer D.P."/>
            <person name="Shishido T.K."/>
        </authorList>
    </citation>
    <scope>NUCLEOTIDE SEQUENCE [LARGE SCALE GENOMIC DNA]</scope>
    <source>
        <strain evidence="3 4">CCNP 1315</strain>
    </source>
</reference>
<comment type="caution">
    <text evidence="3">The sequence shown here is derived from an EMBL/GenBank/DDBJ whole genome shotgun (WGS) entry which is preliminary data.</text>
</comment>
<dbReference type="PROSITE" id="PS51733">
    <property type="entry name" value="BPL_LPL_CATALYTIC"/>
    <property type="match status" value="1"/>
</dbReference>
<gene>
    <name evidence="3" type="ORF">VB854_02335</name>
</gene>
<dbReference type="Pfam" id="PF03099">
    <property type="entry name" value="BPL_LplA_LipB"/>
    <property type="match status" value="1"/>
</dbReference>
<dbReference type="EC" id="6.3.4.15" evidence="3"/>
<evidence type="ECO:0000313" key="4">
    <source>
        <dbReference type="Proteomes" id="UP001301728"/>
    </source>
</evidence>
<accession>A0ABU5TST3</accession>
<protein>
    <submittedName>
        <fullName evidence="3">Biotin--[acetyl-CoA-carboxylase] ligase</fullName>
        <ecNumber evidence="3">6.3.4.15</ecNumber>
    </submittedName>
</protein>
<dbReference type="SUPFAM" id="SSF55681">
    <property type="entry name" value="Class II aaRS and biotin synthetases"/>
    <property type="match status" value="1"/>
</dbReference>
<sequence length="284" mass="31159">MTLNFQRLEAILETLQELAEPNNSCDHDPLPSFNVHLFDCIPSTHQILWQLINSGAEAGTVVIASEQTAGRGQWGRKWQSSQGGLYLSVAINPQIQASQQAQLTLSSAWGIATILRDYHIPVRLKWPNDLILTERKLGGILTETKVQNGQIVQALIGVGINWANSIPETGINLQTYFAQNPDLAKLYSLEMLAALVLQGLRIGLRQLSTVGIEHLLTSYSQLLTCIGHQVRVAEGSGVIIGVNATGELRIRLEPHDANKAQEICIEPGKIRLGYGSDESFHIKS</sequence>
<name>A0ABU5TST3_9CYAN</name>
<dbReference type="InterPro" id="IPR004408">
    <property type="entry name" value="Biotin_CoA_COase_ligase"/>
</dbReference>
<dbReference type="CDD" id="cd16442">
    <property type="entry name" value="BPL"/>
    <property type="match status" value="1"/>
</dbReference>
<feature type="domain" description="BPL/LPL catalytic" evidence="2">
    <location>
        <begin position="25"/>
        <end position="208"/>
    </location>
</feature>
<evidence type="ECO:0000313" key="3">
    <source>
        <dbReference type="EMBL" id="MEA5517782.1"/>
    </source>
</evidence>
<dbReference type="PANTHER" id="PTHR12835:SF5">
    <property type="entry name" value="BIOTIN--PROTEIN LIGASE"/>
    <property type="match status" value="1"/>
</dbReference>
<keyword evidence="1 3" id="KW-0436">Ligase</keyword>
<dbReference type="Gene3D" id="3.30.930.10">
    <property type="entry name" value="Bira Bifunctional Protein, Domain 2"/>
    <property type="match status" value="1"/>
</dbReference>
<dbReference type="EMBL" id="JAYGHT010000004">
    <property type="protein sequence ID" value="MEA5517782.1"/>
    <property type="molecule type" value="Genomic_DNA"/>
</dbReference>